<name>A0AAU9TKP5_EUPED</name>
<keyword evidence="8" id="KW-1185">Reference proteome</keyword>
<dbReference type="Gene3D" id="3.30.40.10">
    <property type="entry name" value="Zinc/RING finger domain, C3HC4 (zinc finger)"/>
    <property type="match status" value="1"/>
</dbReference>
<keyword evidence="2" id="KW-0863">Zinc-finger</keyword>
<evidence type="ECO:0000256" key="2">
    <source>
        <dbReference type="ARBA" id="ARBA00022771"/>
    </source>
</evidence>
<dbReference type="EMBL" id="CAKOGL010000005">
    <property type="protein sequence ID" value="CAH2086301.1"/>
    <property type="molecule type" value="Genomic_DNA"/>
</dbReference>
<evidence type="ECO:0000313" key="8">
    <source>
        <dbReference type="Proteomes" id="UP001153954"/>
    </source>
</evidence>
<proteinExistence type="predicted"/>
<comment type="caution">
    <text evidence="7">The sequence shown here is derived from an EMBL/GenBank/DDBJ whole genome shotgun (WGS) entry which is preliminary data.</text>
</comment>
<evidence type="ECO:0000313" key="7">
    <source>
        <dbReference type="EMBL" id="CAH2086301.1"/>
    </source>
</evidence>
<accession>A0AAU9TKP5</accession>
<dbReference type="AlphaFoldDB" id="A0AAU9TKP5"/>
<dbReference type="Gene3D" id="3.30.70.1820">
    <property type="entry name" value="L1 transposable element, RRM domain"/>
    <property type="match status" value="1"/>
</dbReference>
<feature type="domain" description="FP protein C-terminal" evidence="6">
    <location>
        <begin position="316"/>
        <end position="366"/>
    </location>
</feature>
<feature type="domain" description="PHD-type" evidence="5">
    <location>
        <begin position="16"/>
        <end position="64"/>
    </location>
</feature>
<evidence type="ECO:0000259" key="5">
    <source>
        <dbReference type="Pfam" id="PF00628"/>
    </source>
</evidence>
<dbReference type="InterPro" id="IPR013083">
    <property type="entry name" value="Znf_RING/FYVE/PHD"/>
</dbReference>
<protein>
    <recommendedName>
        <fullName evidence="9">Zinc finger PHD-type domain-containing protein</fullName>
    </recommendedName>
</protein>
<evidence type="ECO:0008006" key="9">
    <source>
        <dbReference type="Google" id="ProtNLM"/>
    </source>
</evidence>
<evidence type="ECO:0000256" key="3">
    <source>
        <dbReference type="ARBA" id="ARBA00022833"/>
    </source>
</evidence>
<organism evidence="7 8">
    <name type="scientific">Euphydryas editha</name>
    <name type="common">Edith's checkerspot</name>
    <dbReference type="NCBI Taxonomy" id="104508"/>
    <lineage>
        <taxon>Eukaryota</taxon>
        <taxon>Metazoa</taxon>
        <taxon>Ecdysozoa</taxon>
        <taxon>Arthropoda</taxon>
        <taxon>Hexapoda</taxon>
        <taxon>Insecta</taxon>
        <taxon>Pterygota</taxon>
        <taxon>Neoptera</taxon>
        <taxon>Endopterygota</taxon>
        <taxon>Lepidoptera</taxon>
        <taxon>Glossata</taxon>
        <taxon>Ditrysia</taxon>
        <taxon>Papilionoidea</taxon>
        <taxon>Nymphalidae</taxon>
        <taxon>Nymphalinae</taxon>
        <taxon>Euphydryas</taxon>
    </lineage>
</organism>
<dbReference type="InterPro" id="IPR019787">
    <property type="entry name" value="Znf_PHD-finger"/>
</dbReference>
<gene>
    <name evidence="7" type="ORF">EEDITHA_LOCUS2695</name>
</gene>
<dbReference type="Pfam" id="PF00628">
    <property type="entry name" value="PHD"/>
    <property type="match status" value="1"/>
</dbReference>
<dbReference type="InterPro" id="IPR011011">
    <property type="entry name" value="Znf_FYVE_PHD"/>
</dbReference>
<keyword evidence="1" id="KW-0479">Metal-binding</keyword>
<dbReference type="GO" id="GO:0008270">
    <property type="term" value="F:zinc ion binding"/>
    <property type="evidence" value="ECO:0007669"/>
    <property type="project" value="UniProtKB-KW"/>
</dbReference>
<dbReference type="InterPro" id="IPR057251">
    <property type="entry name" value="FP_C"/>
</dbReference>
<dbReference type="Proteomes" id="UP001153954">
    <property type="component" value="Unassembled WGS sequence"/>
</dbReference>
<evidence type="ECO:0000256" key="4">
    <source>
        <dbReference type="SAM" id="Coils"/>
    </source>
</evidence>
<keyword evidence="3" id="KW-0862">Zinc</keyword>
<sequence length="367" mass="42257">MNELSKTKPNKMKFECCNRQQNSNEYIICSHCSKKYHYACVATTTTQFKELTSDLKVNWLCPECNRPRAGLDNSNTPIRAVATHANDKQDSLNVTVRNKHKVSKTSDTDLYALTPADVRQIIREELHIIFNAFQSKIETQLGNKISEISSQLTQVTESITFMEKEYEEVRRDMQQKIEVINQLESENKNLRSYIQDMDSRLSQMERNSRASNIEIQGVPEHRNENLVTAVKQLAHTIKYKLTESDIHLCTRVSKIKKNSNRPRSMIVKFSCPRVRDGFLAAAIAYNKRNSNDKLNTSHIGMGGEHKPMYVTDHLSPSMKALHAAARVKAKELKYKYVWVKGGHVYMRKSDTSDYKFIKNMDTLNSLN</sequence>
<feature type="coiled-coil region" evidence="4">
    <location>
        <begin position="152"/>
        <end position="207"/>
    </location>
</feature>
<reference evidence="7" key="1">
    <citation type="submission" date="2022-03" db="EMBL/GenBank/DDBJ databases">
        <authorList>
            <person name="Tunstrom K."/>
        </authorList>
    </citation>
    <scope>NUCLEOTIDE SEQUENCE</scope>
</reference>
<evidence type="ECO:0000259" key="6">
    <source>
        <dbReference type="Pfam" id="PF25298"/>
    </source>
</evidence>
<dbReference type="SUPFAM" id="SSF57903">
    <property type="entry name" value="FYVE/PHD zinc finger"/>
    <property type="match status" value="1"/>
</dbReference>
<dbReference type="Pfam" id="PF25298">
    <property type="entry name" value="Baculo_FP_2nd"/>
    <property type="match status" value="1"/>
</dbReference>
<evidence type="ECO:0000256" key="1">
    <source>
        <dbReference type="ARBA" id="ARBA00022723"/>
    </source>
</evidence>
<keyword evidence="4" id="KW-0175">Coiled coil</keyword>